<comment type="subcellular location">
    <subcellularLocation>
        <location evidence="1">Membrane</location>
        <topology evidence="1">Single-pass membrane protein</topology>
    </subcellularLocation>
</comment>
<gene>
    <name evidence="7" type="ORF">SAMN04488692_1132</name>
</gene>
<sequence>MSRIKNVMRGQRGFTLVELMVVLGILGVLAAFTFPNVAGMIGDAEQGRIEGELSSVRSLTESYYARHQQFPYEDEGDLSESLNPRFQGLTETAQGLVDEYYEGEEDEGLASEEVWFNQDDEDADNDDYYIYLVFQEDEFGDDNVVYIDQDGNTEWQEDRPGF</sequence>
<feature type="transmembrane region" description="Helical" evidence="6">
    <location>
        <begin position="12"/>
        <end position="34"/>
    </location>
</feature>
<accession>A0A1G9PFB1</accession>
<keyword evidence="4 6" id="KW-1133">Transmembrane helix</keyword>
<dbReference type="RefSeq" id="WP_200769718.1">
    <property type="nucleotide sequence ID" value="NZ_FNGO01000013.1"/>
</dbReference>
<keyword evidence="3 6" id="KW-0812">Transmembrane</keyword>
<dbReference type="STRING" id="321763.SAMN04488692_1132"/>
<keyword evidence="8" id="KW-1185">Reference proteome</keyword>
<evidence type="ECO:0000256" key="4">
    <source>
        <dbReference type="ARBA" id="ARBA00022989"/>
    </source>
</evidence>
<evidence type="ECO:0000313" key="8">
    <source>
        <dbReference type="Proteomes" id="UP000199476"/>
    </source>
</evidence>
<dbReference type="NCBIfam" id="TIGR02532">
    <property type="entry name" value="IV_pilin_GFxxxE"/>
    <property type="match status" value="1"/>
</dbReference>
<dbReference type="PANTHER" id="PTHR30093:SF44">
    <property type="entry name" value="TYPE II SECRETION SYSTEM CORE PROTEIN G"/>
    <property type="match status" value="1"/>
</dbReference>
<dbReference type="SUPFAM" id="SSF54523">
    <property type="entry name" value="Pili subunits"/>
    <property type="match status" value="1"/>
</dbReference>
<organism evidence="7 8">
    <name type="scientific">Halarsenatibacter silvermanii</name>
    <dbReference type="NCBI Taxonomy" id="321763"/>
    <lineage>
        <taxon>Bacteria</taxon>
        <taxon>Bacillati</taxon>
        <taxon>Bacillota</taxon>
        <taxon>Clostridia</taxon>
        <taxon>Halanaerobiales</taxon>
        <taxon>Halarsenatibacteraceae</taxon>
        <taxon>Halarsenatibacter</taxon>
    </lineage>
</organism>
<dbReference type="Proteomes" id="UP000199476">
    <property type="component" value="Unassembled WGS sequence"/>
</dbReference>
<name>A0A1G9PFB1_9FIRM</name>
<dbReference type="Pfam" id="PF07963">
    <property type="entry name" value="N_methyl"/>
    <property type="match status" value="1"/>
</dbReference>
<evidence type="ECO:0000256" key="5">
    <source>
        <dbReference type="ARBA" id="ARBA00023136"/>
    </source>
</evidence>
<dbReference type="Gene3D" id="3.30.700.10">
    <property type="entry name" value="Glycoprotein, Type 4 Pilin"/>
    <property type="match status" value="1"/>
</dbReference>
<evidence type="ECO:0000256" key="3">
    <source>
        <dbReference type="ARBA" id="ARBA00022692"/>
    </source>
</evidence>
<dbReference type="InterPro" id="IPR012902">
    <property type="entry name" value="N_methyl_site"/>
</dbReference>
<evidence type="ECO:0000256" key="1">
    <source>
        <dbReference type="ARBA" id="ARBA00004167"/>
    </source>
</evidence>
<dbReference type="PROSITE" id="PS00409">
    <property type="entry name" value="PROKAR_NTER_METHYL"/>
    <property type="match status" value="1"/>
</dbReference>
<evidence type="ECO:0000256" key="6">
    <source>
        <dbReference type="SAM" id="Phobius"/>
    </source>
</evidence>
<keyword evidence="2" id="KW-0488">Methylation</keyword>
<dbReference type="PANTHER" id="PTHR30093">
    <property type="entry name" value="GENERAL SECRETION PATHWAY PROTEIN G"/>
    <property type="match status" value="1"/>
</dbReference>
<proteinExistence type="predicted"/>
<evidence type="ECO:0000313" key="7">
    <source>
        <dbReference type="EMBL" id="SDL97458.1"/>
    </source>
</evidence>
<dbReference type="EMBL" id="FNGO01000013">
    <property type="protein sequence ID" value="SDL97458.1"/>
    <property type="molecule type" value="Genomic_DNA"/>
</dbReference>
<reference evidence="7 8" key="1">
    <citation type="submission" date="2016-10" db="EMBL/GenBank/DDBJ databases">
        <authorList>
            <person name="de Groot N.N."/>
        </authorList>
    </citation>
    <scope>NUCLEOTIDE SEQUENCE [LARGE SCALE GENOMIC DNA]</scope>
    <source>
        <strain evidence="7 8">SLAS-1</strain>
    </source>
</reference>
<dbReference type="GO" id="GO:0016020">
    <property type="term" value="C:membrane"/>
    <property type="evidence" value="ECO:0007669"/>
    <property type="project" value="UniProtKB-SubCell"/>
</dbReference>
<keyword evidence="5 6" id="KW-0472">Membrane</keyword>
<dbReference type="InterPro" id="IPR045584">
    <property type="entry name" value="Pilin-like"/>
</dbReference>
<evidence type="ECO:0000256" key="2">
    <source>
        <dbReference type="ARBA" id="ARBA00022481"/>
    </source>
</evidence>
<protein>
    <submittedName>
        <fullName evidence="7">Type II secretion system protein G (GspG)</fullName>
    </submittedName>
</protein>
<dbReference type="AlphaFoldDB" id="A0A1G9PFB1"/>